<proteinExistence type="predicted"/>
<organism evidence="1 2">
    <name type="scientific">Gossypium australe</name>
    <dbReference type="NCBI Taxonomy" id="47621"/>
    <lineage>
        <taxon>Eukaryota</taxon>
        <taxon>Viridiplantae</taxon>
        <taxon>Streptophyta</taxon>
        <taxon>Embryophyta</taxon>
        <taxon>Tracheophyta</taxon>
        <taxon>Spermatophyta</taxon>
        <taxon>Magnoliopsida</taxon>
        <taxon>eudicotyledons</taxon>
        <taxon>Gunneridae</taxon>
        <taxon>Pentapetalae</taxon>
        <taxon>rosids</taxon>
        <taxon>malvids</taxon>
        <taxon>Malvales</taxon>
        <taxon>Malvaceae</taxon>
        <taxon>Malvoideae</taxon>
        <taxon>Gossypium</taxon>
    </lineage>
</organism>
<evidence type="ECO:0000313" key="1">
    <source>
        <dbReference type="EMBL" id="KAA3469731.1"/>
    </source>
</evidence>
<name>A0A5B6VKX5_9ROSI</name>
<dbReference type="AlphaFoldDB" id="A0A5B6VKX5"/>
<accession>A0A5B6VKX5</accession>
<protein>
    <submittedName>
        <fullName evidence="1">Uncharacterized protein</fullName>
    </submittedName>
</protein>
<dbReference type="EMBL" id="SMMG02000006">
    <property type="protein sequence ID" value="KAA3469731.1"/>
    <property type="molecule type" value="Genomic_DNA"/>
</dbReference>
<sequence length="129" mass="14711">MVEQEKEKPVEPESTIKEPVKEEEAREFLKFLKHSEYCVVEQLHKQPACISVLALLQNLEVHRNALMKVLNETYVANDISVNKLDRLIGNINADNFIYFNDDEIPPGGRGSQRLCILPLDAKGTRYQGS</sequence>
<gene>
    <name evidence="1" type="ORF">EPI10_015491</name>
</gene>
<comment type="caution">
    <text evidence="1">The sequence shown here is derived from an EMBL/GenBank/DDBJ whole genome shotgun (WGS) entry which is preliminary data.</text>
</comment>
<dbReference type="OrthoDB" id="1272705at2759"/>
<dbReference type="PANTHER" id="PTHR32108">
    <property type="entry name" value="DNA-DIRECTED RNA POLYMERASE SUBUNIT ALPHA"/>
    <property type="match status" value="1"/>
</dbReference>
<dbReference type="PANTHER" id="PTHR32108:SF5">
    <property type="entry name" value="DYNACTIN SUBUNIT 1-LIKE"/>
    <property type="match status" value="1"/>
</dbReference>
<evidence type="ECO:0000313" key="2">
    <source>
        <dbReference type="Proteomes" id="UP000325315"/>
    </source>
</evidence>
<dbReference type="Proteomes" id="UP000325315">
    <property type="component" value="Unassembled WGS sequence"/>
</dbReference>
<reference evidence="2" key="1">
    <citation type="journal article" date="2019" name="Plant Biotechnol. J.">
        <title>Genome sequencing of the Australian wild diploid species Gossypium australe highlights disease resistance and delayed gland morphogenesis.</title>
        <authorList>
            <person name="Cai Y."/>
            <person name="Cai X."/>
            <person name="Wang Q."/>
            <person name="Wang P."/>
            <person name="Zhang Y."/>
            <person name="Cai C."/>
            <person name="Xu Y."/>
            <person name="Wang K."/>
            <person name="Zhou Z."/>
            <person name="Wang C."/>
            <person name="Geng S."/>
            <person name="Li B."/>
            <person name="Dong Q."/>
            <person name="Hou Y."/>
            <person name="Wang H."/>
            <person name="Ai P."/>
            <person name="Liu Z."/>
            <person name="Yi F."/>
            <person name="Sun M."/>
            <person name="An G."/>
            <person name="Cheng J."/>
            <person name="Zhang Y."/>
            <person name="Shi Q."/>
            <person name="Xie Y."/>
            <person name="Shi X."/>
            <person name="Chang Y."/>
            <person name="Huang F."/>
            <person name="Chen Y."/>
            <person name="Hong S."/>
            <person name="Mi L."/>
            <person name="Sun Q."/>
            <person name="Zhang L."/>
            <person name="Zhou B."/>
            <person name="Peng R."/>
            <person name="Zhang X."/>
            <person name="Liu F."/>
        </authorList>
    </citation>
    <scope>NUCLEOTIDE SEQUENCE [LARGE SCALE GENOMIC DNA]</scope>
    <source>
        <strain evidence="2">cv. PA1801</strain>
    </source>
</reference>
<keyword evidence="2" id="KW-1185">Reference proteome</keyword>